<evidence type="ECO:0000256" key="9">
    <source>
        <dbReference type="ARBA" id="ARBA00031812"/>
    </source>
</evidence>
<sequence>MPDTGGVTTTAHRLTQLETLEAESIHVIREVAAELERPVLLFSGGKDSIVMLELARKAFAPARIPFPVMHVDTGLNFPDVLEFRDRRVAELGVELVVASVPDAMARGLVREEPNGSRNRIQTPVLLEAVEEHGFTALFGGARRDEDKARAKERVFSFRDEFGQWDPKNQRPELWDLYNGRIHLGESIRVFPLSNWTELDIWQYIASEDIAIPPLYLAQEREVVERQGMLYAVNEFVRPREGERVFRETVRYRTVGDANLTAAVRSEATTVADVIAEIAVTRMTERGATRGDDKVSDAAMEDRKKEGYF</sequence>
<evidence type="ECO:0000256" key="4">
    <source>
        <dbReference type="ARBA" id="ARBA00022679"/>
    </source>
</evidence>
<evidence type="ECO:0000313" key="13">
    <source>
        <dbReference type="Proteomes" id="UP000183642"/>
    </source>
</evidence>
<feature type="domain" description="Phosphoadenosine phosphosulphate reductase" evidence="11">
    <location>
        <begin position="38"/>
        <end position="261"/>
    </location>
</feature>
<keyword evidence="13" id="KW-1185">Reference proteome</keyword>
<organism evidence="12 13">
    <name type="scientific">Geodermatophilus obscurus</name>
    <dbReference type="NCBI Taxonomy" id="1861"/>
    <lineage>
        <taxon>Bacteria</taxon>
        <taxon>Bacillati</taxon>
        <taxon>Actinomycetota</taxon>
        <taxon>Actinomycetes</taxon>
        <taxon>Geodermatophilales</taxon>
        <taxon>Geodermatophilaceae</taxon>
        <taxon>Geodermatophilus</taxon>
    </lineage>
</organism>
<evidence type="ECO:0000313" key="12">
    <source>
        <dbReference type="EMBL" id="SFO17593.1"/>
    </source>
</evidence>
<comment type="similarity">
    <text evidence="1">Belongs to the PAPS reductase family. CysD subfamily.</text>
</comment>
<dbReference type="PANTHER" id="PTHR43196:SF1">
    <property type="entry name" value="SULFATE ADENYLYLTRANSFERASE SUBUNIT 2"/>
    <property type="match status" value="1"/>
</dbReference>
<gene>
    <name evidence="12" type="ORF">SAMN05660359_01786</name>
</gene>
<reference evidence="13" key="1">
    <citation type="submission" date="2016-10" db="EMBL/GenBank/DDBJ databases">
        <authorList>
            <person name="Varghese N."/>
            <person name="Submissions S."/>
        </authorList>
    </citation>
    <scope>NUCLEOTIDE SEQUENCE [LARGE SCALE GENOMIC DNA]</scope>
    <source>
        <strain evidence="13">DSM 43161</strain>
    </source>
</reference>
<dbReference type="NCBIfam" id="NF009214">
    <property type="entry name" value="PRK12563.1"/>
    <property type="match status" value="1"/>
</dbReference>
<evidence type="ECO:0000256" key="5">
    <source>
        <dbReference type="ARBA" id="ARBA00022695"/>
    </source>
</evidence>
<evidence type="ECO:0000256" key="8">
    <source>
        <dbReference type="ARBA" id="ARBA00030256"/>
    </source>
</evidence>
<evidence type="ECO:0000259" key="11">
    <source>
        <dbReference type="Pfam" id="PF01507"/>
    </source>
</evidence>
<name>A0A1I5F1N5_9ACTN</name>
<proteinExistence type="inferred from homology"/>
<dbReference type="PIRSF" id="PIRSF002936">
    <property type="entry name" value="CysDAde_trans"/>
    <property type="match status" value="1"/>
</dbReference>
<dbReference type="GO" id="GO:0004781">
    <property type="term" value="F:sulfate adenylyltransferase (ATP) activity"/>
    <property type="evidence" value="ECO:0007669"/>
    <property type="project" value="UniProtKB-EC"/>
</dbReference>
<evidence type="ECO:0000256" key="3">
    <source>
        <dbReference type="ARBA" id="ARBA00022004"/>
    </source>
</evidence>
<dbReference type="Pfam" id="PF01507">
    <property type="entry name" value="PAPS_reduct"/>
    <property type="match status" value="1"/>
</dbReference>
<evidence type="ECO:0000256" key="10">
    <source>
        <dbReference type="SAM" id="MobiDB-lite"/>
    </source>
</evidence>
<dbReference type="NCBIfam" id="TIGR02039">
    <property type="entry name" value="CysD"/>
    <property type="match status" value="1"/>
</dbReference>
<evidence type="ECO:0000256" key="1">
    <source>
        <dbReference type="ARBA" id="ARBA00008885"/>
    </source>
</evidence>
<dbReference type="InterPro" id="IPR011784">
    <property type="entry name" value="SO4_adenylTrfase_ssu"/>
</dbReference>
<dbReference type="Proteomes" id="UP000183642">
    <property type="component" value="Unassembled WGS sequence"/>
</dbReference>
<dbReference type="InterPro" id="IPR050128">
    <property type="entry name" value="Sulfate_adenylyltrnsfr_sub2"/>
</dbReference>
<dbReference type="GO" id="GO:0000103">
    <property type="term" value="P:sulfate assimilation"/>
    <property type="evidence" value="ECO:0007669"/>
    <property type="project" value="InterPro"/>
</dbReference>
<keyword evidence="6" id="KW-0547">Nucleotide-binding</keyword>
<dbReference type="AlphaFoldDB" id="A0A1I5F1N5"/>
<evidence type="ECO:0000256" key="6">
    <source>
        <dbReference type="ARBA" id="ARBA00022741"/>
    </source>
</evidence>
<dbReference type="EC" id="2.7.7.4" evidence="2"/>
<evidence type="ECO:0000256" key="2">
    <source>
        <dbReference type="ARBA" id="ARBA00012391"/>
    </source>
</evidence>
<protein>
    <recommendedName>
        <fullName evidence="3">Sulfate adenylyltransferase subunit 2</fullName>
        <ecNumber evidence="2">2.7.7.4</ecNumber>
    </recommendedName>
    <alternativeName>
        <fullName evidence="8">ATP-sulfurylase small subunit</fullName>
    </alternativeName>
    <alternativeName>
        <fullName evidence="9">Sulfate adenylate transferase</fullName>
    </alternativeName>
</protein>
<dbReference type="InterPro" id="IPR014729">
    <property type="entry name" value="Rossmann-like_a/b/a_fold"/>
</dbReference>
<dbReference type="InterPro" id="IPR002500">
    <property type="entry name" value="PAPS_reduct_dom"/>
</dbReference>
<dbReference type="EMBL" id="FOWE01000004">
    <property type="protein sequence ID" value="SFO17593.1"/>
    <property type="molecule type" value="Genomic_DNA"/>
</dbReference>
<evidence type="ECO:0000256" key="7">
    <source>
        <dbReference type="ARBA" id="ARBA00022840"/>
    </source>
</evidence>
<dbReference type="SUPFAM" id="SSF52402">
    <property type="entry name" value="Adenine nucleotide alpha hydrolases-like"/>
    <property type="match status" value="1"/>
</dbReference>
<dbReference type="GO" id="GO:0005524">
    <property type="term" value="F:ATP binding"/>
    <property type="evidence" value="ECO:0007669"/>
    <property type="project" value="UniProtKB-KW"/>
</dbReference>
<dbReference type="NCBIfam" id="NF003587">
    <property type="entry name" value="PRK05253.1"/>
    <property type="match status" value="1"/>
</dbReference>
<keyword evidence="7" id="KW-0067">ATP-binding</keyword>
<keyword evidence="5 12" id="KW-0548">Nucleotidyltransferase</keyword>
<feature type="region of interest" description="Disordered" evidence="10">
    <location>
        <begin position="285"/>
        <end position="308"/>
    </location>
</feature>
<accession>A0A1I5F1N5</accession>
<keyword evidence="4 12" id="KW-0808">Transferase</keyword>
<dbReference type="PANTHER" id="PTHR43196">
    <property type="entry name" value="SULFATE ADENYLYLTRANSFERASE SUBUNIT 2"/>
    <property type="match status" value="1"/>
</dbReference>
<dbReference type="Gene3D" id="3.40.50.620">
    <property type="entry name" value="HUPs"/>
    <property type="match status" value="1"/>
</dbReference>